<dbReference type="EMBL" id="JAACJN010000078">
    <property type="protein sequence ID" value="KAF5378231.1"/>
    <property type="molecule type" value="Genomic_DNA"/>
</dbReference>
<organism evidence="7 8">
    <name type="scientific">Collybiopsis confluens</name>
    <dbReference type="NCBI Taxonomy" id="2823264"/>
    <lineage>
        <taxon>Eukaryota</taxon>
        <taxon>Fungi</taxon>
        <taxon>Dikarya</taxon>
        <taxon>Basidiomycota</taxon>
        <taxon>Agaricomycotina</taxon>
        <taxon>Agaricomycetes</taxon>
        <taxon>Agaricomycetidae</taxon>
        <taxon>Agaricales</taxon>
        <taxon>Marasmiineae</taxon>
        <taxon>Omphalotaceae</taxon>
        <taxon>Collybiopsis</taxon>
    </lineage>
</organism>
<proteinExistence type="inferred from homology"/>
<dbReference type="GO" id="GO:0006281">
    <property type="term" value="P:DNA repair"/>
    <property type="evidence" value="ECO:0007669"/>
    <property type="project" value="UniProtKB-KW"/>
</dbReference>
<dbReference type="GO" id="GO:0043139">
    <property type="term" value="F:5'-3' DNA helicase activity"/>
    <property type="evidence" value="ECO:0007669"/>
    <property type="project" value="UniProtKB-EC"/>
</dbReference>
<protein>
    <recommendedName>
        <fullName evidence="1">ATP-dependent DNA helicase</fullName>
        <ecNumber evidence="1">5.6.2.3</ecNumber>
    </recommendedName>
</protein>
<keyword evidence="1" id="KW-0067">ATP-binding</keyword>
<comment type="cofactor">
    <cofactor evidence="1">
        <name>Mg(2+)</name>
        <dbReference type="ChEBI" id="CHEBI:18420"/>
    </cofactor>
</comment>
<feature type="chain" id="PRO_5034558329" description="ATP-dependent DNA helicase" evidence="3">
    <location>
        <begin position="17"/>
        <end position="2422"/>
    </location>
</feature>
<keyword evidence="8" id="KW-1185">Reference proteome</keyword>
<evidence type="ECO:0000256" key="1">
    <source>
        <dbReference type="RuleBase" id="RU363044"/>
    </source>
</evidence>
<dbReference type="InterPro" id="IPR025476">
    <property type="entry name" value="Helitron_helicase-like"/>
</dbReference>
<keyword evidence="1" id="KW-0227">DNA damage</keyword>
<dbReference type="InterPro" id="IPR027417">
    <property type="entry name" value="P-loop_NTPase"/>
</dbReference>
<name>A0A8H5M2F4_9AGAR</name>
<comment type="similarity">
    <text evidence="1">Belongs to the helicase family.</text>
</comment>
<dbReference type="InterPro" id="IPR010285">
    <property type="entry name" value="DNA_helicase_pif1-like_DEAD"/>
</dbReference>
<keyword evidence="3" id="KW-0732">Signal</keyword>
<dbReference type="Proteomes" id="UP000518752">
    <property type="component" value="Unassembled WGS sequence"/>
</dbReference>
<dbReference type="Pfam" id="PF20209">
    <property type="entry name" value="DUF6570"/>
    <property type="match status" value="1"/>
</dbReference>
<comment type="caution">
    <text evidence="7">The sequence shown here is derived from an EMBL/GenBank/DDBJ whole genome shotgun (WGS) entry which is preliminary data.</text>
</comment>
<feature type="region of interest" description="Disordered" evidence="2">
    <location>
        <begin position="167"/>
        <end position="218"/>
    </location>
</feature>
<dbReference type="InterPro" id="IPR046700">
    <property type="entry name" value="DUF6570"/>
</dbReference>
<feature type="domain" description="DNA helicase Pif1-like DEAD-box helicase" evidence="4">
    <location>
        <begin position="1854"/>
        <end position="2072"/>
    </location>
</feature>
<keyword evidence="1" id="KW-0234">DNA repair</keyword>
<dbReference type="Gene3D" id="3.40.50.300">
    <property type="entry name" value="P-loop containing nucleotide triphosphate hydrolases"/>
    <property type="match status" value="1"/>
</dbReference>
<feature type="region of interest" description="Disordered" evidence="2">
    <location>
        <begin position="1752"/>
        <end position="1771"/>
    </location>
</feature>
<reference evidence="7 8" key="1">
    <citation type="journal article" date="2020" name="ISME J.">
        <title>Uncovering the hidden diversity of litter-decomposition mechanisms in mushroom-forming fungi.</title>
        <authorList>
            <person name="Floudas D."/>
            <person name="Bentzer J."/>
            <person name="Ahren D."/>
            <person name="Johansson T."/>
            <person name="Persson P."/>
            <person name="Tunlid A."/>
        </authorList>
    </citation>
    <scope>NUCLEOTIDE SEQUENCE [LARGE SCALE GENOMIC DNA]</scope>
    <source>
        <strain evidence="7 8">CBS 406.79</strain>
    </source>
</reference>
<keyword evidence="1" id="KW-0378">Hydrolase</keyword>
<evidence type="ECO:0000313" key="7">
    <source>
        <dbReference type="EMBL" id="KAF5378231.1"/>
    </source>
</evidence>
<accession>A0A8H5M2F4</accession>
<evidence type="ECO:0000259" key="4">
    <source>
        <dbReference type="Pfam" id="PF05970"/>
    </source>
</evidence>
<feature type="region of interest" description="Disordered" evidence="2">
    <location>
        <begin position="1452"/>
        <end position="1479"/>
    </location>
</feature>
<evidence type="ECO:0000256" key="2">
    <source>
        <dbReference type="SAM" id="MobiDB-lite"/>
    </source>
</evidence>
<dbReference type="PANTHER" id="PTHR47642">
    <property type="entry name" value="ATP-DEPENDENT DNA HELICASE"/>
    <property type="match status" value="1"/>
</dbReference>
<keyword evidence="1" id="KW-0547">Nucleotide-binding</keyword>
<feature type="compositionally biased region" description="Polar residues" evidence="2">
    <location>
        <begin position="1758"/>
        <end position="1771"/>
    </location>
</feature>
<feature type="domain" description="Helitron helicase-like" evidence="5">
    <location>
        <begin position="925"/>
        <end position="1150"/>
    </location>
</feature>
<dbReference type="GO" id="GO:0000723">
    <property type="term" value="P:telomere maintenance"/>
    <property type="evidence" value="ECO:0007669"/>
    <property type="project" value="InterPro"/>
</dbReference>
<gene>
    <name evidence="7" type="ORF">D9757_009163</name>
</gene>
<feature type="compositionally biased region" description="Acidic residues" evidence="2">
    <location>
        <begin position="1452"/>
        <end position="1462"/>
    </location>
</feature>
<dbReference type="GO" id="GO:0005524">
    <property type="term" value="F:ATP binding"/>
    <property type="evidence" value="ECO:0007669"/>
    <property type="project" value="UniProtKB-KW"/>
</dbReference>
<comment type="catalytic activity">
    <reaction evidence="1">
        <text>ATP + H2O = ADP + phosphate + H(+)</text>
        <dbReference type="Rhea" id="RHEA:13065"/>
        <dbReference type="ChEBI" id="CHEBI:15377"/>
        <dbReference type="ChEBI" id="CHEBI:15378"/>
        <dbReference type="ChEBI" id="CHEBI:30616"/>
        <dbReference type="ChEBI" id="CHEBI:43474"/>
        <dbReference type="ChEBI" id="CHEBI:456216"/>
        <dbReference type="EC" id="5.6.2.3"/>
    </reaction>
</comment>
<evidence type="ECO:0000259" key="5">
    <source>
        <dbReference type="Pfam" id="PF14214"/>
    </source>
</evidence>
<dbReference type="EC" id="5.6.2.3" evidence="1"/>
<feature type="region of interest" description="Disordered" evidence="2">
    <location>
        <begin position="2390"/>
        <end position="2410"/>
    </location>
</feature>
<dbReference type="Pfam" id="PF05970">
    <property type="entry name" value="PIF1"/>
    <property type="match status" value="1"/>
</dbReference>
<feature type="compositionally biased region" description="Low complexity" evidence="2">
    <location>
        <begin position="197"/>
        <end position="214"/>
    </location>
</feature>
<evidence type="ECO:0000313" key="8">
    <source>
        <dbReference type="Proteomes" id="UP000518752"/>
    </source>
</evidence>
<dbReference type="Pfam" id="PF14214">
    <property type="entry name" value="Helitron_like_N"/>
    <property type="match status" value="1"/>
</dbReference>
<keyword evidence="1" id="KW-0233">DNA recombination</keyword>
<dbReference type="GO" id="GO:0016787">
    <property type="term" value="F:hydrolase activity"/>
    <property type="evidence" value="ECO:0007669"/>
    <property type="project" value="UniProtKB-KW"/>
</dbReference>
<feature type="signal peptide" evidence="3">
    <location>
        <begin position="1"/>
        <end position="16"/>
    </location>
</feature>
<dbReference type="GO" id="GO:0006310">
    <property type="term" value="P:DNA recombination"/>
    <property type="evidence" value="ECO:0007669"/>
    <property type="project" value="UniProtKB-KW"/>
</dbReference>
<dbReference type="InterPro" id="IPR051055">
    <property type="entry name" value="PIF1_helicase"/>
</dbReference>
<keyword evidence="1" id="KW-0347">Helicase</keyword>
<evidence type="ECO:0000256" key="3">
    <source>
        <dbReference type="SAM" id="SignalP"/>
    </source>
</evidence>
<dbReference type="SUPFAM" id="SSF52540">
    <property type="entry name" value="P-loop containing nucleoside triphosphate hydrolases"/>
    <property type="match status" value="2"/>
</dbReference>
<feature type="domain" description="DUF6570" evidence="6">
    <location>
        <begin position="657"/>
        <end position="798"/>
    </location>
</feature>
<feature type="compositionally biased region" description="Polar residues" evidence="2">
    <location>
        <begin position="167"/>
        <end position="191"/>
    </location>
</feature>
<evidence type="ECO:0000259" key="6">
    <source>
        <dbReference type="Pfam" id="PF20209"/>
    </source>
</evidence>
<dbReference type="OrthoDB" id="10007484at2759"/>
<sequence length="2422" mass="268628">MSTLTVTIASLPVIAAFDSTLSFSVLSSQLRGSFQFAQTSPTVQATVTVSAPSFASTTVMTLFFHPCPDGVQAVLGNDFAQCCYRALLPSLPSQLPQAPVGFSASLTPPLLPAVVAFPGYHVDPGYIPPGPTYWPVPFPMAGSLGVIPSAQSFIQGHTLAPALEHSQSFDTPAPTSRGISWQADSPSNQMQGAGDRGTSITAGTSVSAGSSSSTPHKAPTTRELIEATLFANGGTGVHCSAFSSDHGRLVRFCHNHGMDVKGLHSISQCRNALLHHVLNGHCFISRGDHSAPACHHFSVNCNSRVSLLHTISEALCTAGSVALPTSKLVYILDAIGHREVFDVRSHRREIKRVIKQYFTKLSSQLSNAKRSPLPDAIEDIFQNFERLSFPSLTQYCRSHRIPFNLATDRAETLRELIAIHIVSGECYSMEPERDRARGCRAVTELFDFLTNANSPTDSEAVTGEYQKMLLSCLQSKLSVVPLRRVLTLLEIDFPKGETLSELRVRLKKFIDANCSSPVQIRRHADKLSSIKDAWPTLVPESQKQKYIDAFRKMTSSENMVRFTCASCAAQSPTSERIVCKSGDIDMSLLNRPDMREHPRYPSLKVDATWLDPDCSSPHIYTHSSFPDCLLHPLGIHETSINDVSLSLCKVCSSSLRNGKTPPMSMANHLFVGDVPDVLKGLSIVEEAMISRCRAKSCILRLKEEDGDTPITQRGFKGNVIIYPQRPEAVAKVLPPSLNELSAPICIIFIGSNRPSTAWLQEKAKPLSIRPGKVRAALVWLKQHNHLYKNLKIDHELLDALPDKFTLPVHVEYISMSNDSGGLTAGYDPVSAPQSEDDCVADVDIQFESVVITDIDTTANSNELRAAAVRHVKNGGAFIEAPHGPVPVNEFFNPTLFPLIYPTLYPYGLGGFESHKRSTPLSMKRHVKHLLNLHDRRFQEHPSFPFTVFNILQRRSMLLRTSVKAKKSNFEALAARFAAVTPEAVSAVATRYARGDHRSFRNAEEQQVLQLMNEVNVVTSSVSGSAASLVAMRNQIRALMMDQGLPSFYVTINPADIYNPLLKFLAGGEIDIDNLLPSDVPNSWDQSILIAKNPVIASGFFNIYMNAFIKALLGYDGQKQNLEGGVLGVVKAYYGCIEAQGRGSLHCHMLIWVEGGLNPNEIKKRAIEDPNSDFCKRLIVFLEDTITNSVPPLPSSSITVPSDRHHPCALRGTQMTGFSREEMCSPGARQKDLHNVVQKCQVHTHTKTCYKYCVNPTEPKECRFGLGPSALEPTSYFSPETGELTLRCLDGLVNNFNRTIIEALRCNMDIKFVGSGASAKAVLYYITNYITKTQLKTHVAFAALARAVAKLGECDPNEDVFTVRAKKLLQKCAYAMISQQELSAQQVCTYLLDLDDHFTSHQYANLFWLSFESVVEKQTPSIKCGTINNDSHDNDANRDPNLDDDIANIEEEQGHDDEIESDETLNRAQPHYSPADEENEIRLTGTPQGELVPSGTQVDDYVLRSSQLEAVSLWKMIASYGKVAKPKRTGSPEHVNIDDLYESDNVSYRLSDAELDDNPEVVEKSPRGKFKFLAKHPEAITHWHTIFKESKRKIPVPIGPPIPRRDKPPVRERYCRLMLILFKPWRHAQDLLGNSSTWSDAFDQFTHVCDEDVLAVMENMQILHECRDSKDDHFTNRATARRLRRHFPGTGERDRLVEDDILAVEDSEDFLLDHLLSIDATHFNRHMEAITDASQCLDYAEISGMFDSAEVSEHEFGTPGTNSEHLVSDSKPTMEQNWKETYSLRKEKWRQNALNRPSSDVEIHPDFSSIDPQFRSLAMGAVDHESMVYRAHDFNQRSCSGIDIDEFISEINPPLNTEQERAFRIIASHSQTANADPLRMFLGGEGGTGKSHVINALRVFYERQGEGRRFRLASYTGVAAKNISGMTLHSALNLAQSTSSRPLSSKSSAELMAMWSGVDYLFIDEISMVGCRFLLKVSRALNKAKDHQGPFGNINIIVAGDFAQLGPVGDPRLYSFIKTNNVNTTYGQECIFGKLLWLSIRTVVILTEVMRQTGQENKKFVELLQRLRTGTCTGDDYSLLDSRVISRVKPDWERDIWKTAPIIVSSNRVKDLLNERAAASFAERTGRPLHWYYACDTRSGEEIQDDNLNAYLIALDSGKTNQRLGRIPLVIGMPVILTQNYDVSSGIVNGCCGTLKSVRYRLDGMGRRHALSCVIESDTVVQPAALPGLDDVQHIVALEDKTGMTFVHPHSKKKCTFQRTQVPLAPAFAMTAHKAQGRTLAAAIVDIESCRGTESPYVMISRVKSLDGLLILRPFQAKKIQCRASEDSRREARRLEYLRLETISFHGNTSEANCASSALKVAGWKSTHVTDNDVTSVERLSALQAHHQGLPTKLSAPVQKRKSYSSAGPSTDDNAACYVEHGI</sequence>